<feature type="compositionally biased region" description="Low complexity" evidence="1">
    <location>
        <begin position="598"/>
        <end position="629"/>
    </location>
</feature>
<accession>A0A8H3PI78</accession>
<feature type="region of interest" description="Disordered" evidence="1">
    <location>
        <begin position="52"/>
        <end position="87"/>
    </location>
</feature>
<evidence type="ECO:0000313" key="3">
    <source>
        <dbReference type="Proteomes" id="UP000664534"/>
    </source>
</evidence>
<feature type="region of interest" description="Disordered" evidence="1">
    <location>
        <begin position="1"/>
        <end position="24"/>
    </location>
</feature>
<name>A0A8H3PI78_9LECA</name>
<comment type="caution">
    <text evidence="2">The sequence shown here is derived from an EMBL/GenBank/DDBJ whole genome shotgun (WGS) entry which is preliminary data.</text>
</comment>
<feature type="region of interest" description="Disordered" evidence="1">
    <location>
        <begin position="1281"/>
        <end position="1308"/>
    </location>
</feature>
<reference evidence="2" key="1">
    <citation type="submission" date="2021-03" db="EMBL/GenBank/DDBJ databases">
        <authorList>
            <person name="Tagirdzhanova G."/>
        </authorList>
    </citation>
    <scope>NUCLEOTIDE SEQUENCE</scope>
</reference>
<feature type="compositionally biased region" description="Basic and acidic residues" evidence="1">
    <location>
        <begin position="1198"/>
        <end position="1213"/>
    </location>
</feature>
<evidence type="ECO:0000313" key="2">
    <source>
        <dbReference type="EMBL" id="CAF9940879.1"/>
    </source>
</evidence>
<sequence length="1554" mass="170668">MPVTSDASAFTSVTASPLEAQDPEELPIEMKIPLPSSNGDTDEEVDTEALVQAGALDPTSVPVKREDVPPKDTDPIPQGPLAVARSGPPVVGAPGISLEELAHLVELEDHQRCRTFSTETDMDRLSLSCGLDRRLISTLSVAYGNLIDQYKTDDQAGFAGLYEACEQLKASCDVAGTPINPTGPSLEKIPSRPGDLEIRSCVQMLPAEDQGTIIAFLTWIRTEPNFLSDRISSMSPSELTALTSSYHPAGIDFSVLPNHSHGKTQFYSRDSQMMKLSRRMDNLHRFHNQDPFFSLLYGVFDSSSRPGSSEHFRRTDIWSTVCARNFIEGFAQAKPGSDELVIATLDAFANFEDWSMKSIIETYIMKTLADGSFLLDPEARQLVDSNESIETQNAKAAVAEADFFDKALAHLFGLLTTGTHHRAVPETALIFIHSVLRKIEDRKLRLRAKHFIVCRWYFATFVSSIVVYPEVRGLMMTHHIGGTARETILQKLVVQMQQRVFDVILQCNNGALVGPEVRDGIMAIFRCFEPPLDDPRPPLRTMKWNEDPTTRFLMLSPLDIIGLIQTLYPDRALATGTKDSQEIDVAPPSTAGSSTLNASTSDESSALASSLAPSTSGTSTTSRTVVSETLTDDTPNGKESSHDLSKVGHGKSTPESKDLVKLEFPTLLKIIYRRLTNLLGPGGSSHSAFSHTAWAFIYYTDDGTTLSLSQTPLRNGMDSDPMDPIGDIEVLKRGIIKLLSQTDASDFHDLAATLLLERTRASDYADPLVHLMKASLDSAQSGLDFGTAHFWWQILGIYREFLAATKSPTACPSLLQDIADDLRRKLEAATHAGKAGEVRLRSLENLQRDQRSLLARMDEQRKALRVKMWYLSDVRHSATYEEALHVTRALRAMASSKRAKQPASTARWARQRLRGSGTFTRPQAQTLDALSAPKDFGGRSKLADEQAELTSRWLTRRSIENFCKGEERIHRFCFEIQKSIGKIAGPSPVRNPVLWSSNLFRREKASFDAQRLISSAHTSPYMGLPTSTSRSEQGRLNPPALHPSDPPVKVFGSPKIKPASSGFGGFWNAPQPSPTFTGLGLHGMYPLLPPTPTPPPRSWSSNRFSSTQPPQGTVTSPPHPFLGDKTSQASNEAEFSPAKVAFADNIKASLRGLLISDLGYLLWSQGTETDAWVNDCIANKSDYGAVEETPRSKSATEVADKDRSAEGISHQEESSNNTNQKGEDASLAGRLEDEISPFPFQEAYAMLLQQMSLSPDPCAKLRFLYELEDLAIRSVQDGSTAHYGANSADPGSRQQSPHRDLNLRGRSVPRTKATSLEEVIANCTERRAGTLRSEGQRGRVTHLSSQSISAGTLIPGTDDIVNTLLSIFRDSKLRPPTLFRDLQYIATFVSSETLDQTAQGKAFWNAGLAALALKEDLCELMINRANQVTAYHISSSRLTDPVTDTSLLNTTLRDAANIWLITAKEGSPAAARELGLFYLTHPELLPRVTMPFSKAKDVYKSAMSIDARTGDKEKGALDRSTFAVVFHWMEFAANGGDKDARDFLKGNGDLSGGR</sequence>
<keyword evidence="3" id="KW-1185">Reference proteome</keyword>
<protein>
    <submittedName>
        <fullName evidence="2">Uncharacterized protein</fullName>
    </submittedName>
</protein>
<feature type="region of interest" description="Disordered" evidence="1">
    <location>
        <begin position="1018"/>
        <end position="1046"/>
    </location>
</feature>
<dbReference type="Proteomes" id="UP000664534">
    <property type="component" value="Unassembled WGS sequence"/>
</dbReference>
<feature type="compositionally biased region" description="Basic and acidic residues" evidence="1">
    <location>
        <begin position="635"/>
        <end position="655"/>
    </location>
</feature>
<feature type="region of interest" description="Disordered" evidence="1">
    <location>
        <begin position="1087"/>
        <end position="1129"/>
    </location>
</feature>
<dbReference type="PANTHER" id="PTHR42064:SF1">
    <property type="entry name" value="YALI0F28677P"/>
    <property type="match status" value="1"/>
</dbReference>
<feature type="compositionally biased region" description="Polar residues" evidence="1">
    <location>
        <begin position="1098"/>
        <end position="1116"/>
    </location>
</feature>
<feature type="compositionally biased region" description="Pro residues" evidence="1">
    <location>
        <begin position="1087"/>
        <end position="1097"/>
    </location>
</feature>
<gene>
    <name evidence="2" type="ORF">IMSHALPRED_002203</name>
</gene>
<dbReference type="PANTHER" id="PTHR42064">
    <property type="entry name" value="YALI0F28677P"/>
    <property type="match status" value="1"/>
</dbReference>
<evidence type="ECO:0000256" key="1">
    <source>
        <dbReference type="SAM" id="MobiDB-lite"/>
    </source>
</evidence>
<feature type="compositionally biased region" description="Basic and acidic residues" evidence="1">
    <location>
        <begin position="63"/>
        <end position="74"/>
    </location>
</feature>
<feature type="region of interest" description="Disordered" evidence="1">
    <location>
        <begin position="1184"/>
        <end position="1225"/>
    </location>
</feature>
<dbReference type="OrthoDB" id="3548913at2759"/>
<feature type="compositionally biased region" description="Polar residues" evidence="1">
    <location>
        <begin position="1"/>
        <end position="15"/>
    </location>
</feature>
<feature type="region of interest" description="Disordered" evidence="1">
    <location>
        <begin position="578"/>
        <end position="655"/>
    </location>
</feature>
<organism evidence="2 3">
    <name type="scientific">Imshaugia aleurites</name>
    <dbReference type="NCBI Taxonomy" id="172621"/>
    <lineage>
        <taxon>Eukaryota</taxon>
        <taxon>Fungi</taxon>
        <taxon>Dikarya</taxon>
        <taxon>Ascomycota</taxon>
        <taxon>Pezizomycotina</taxon>
        <taxon>Lecanoromycetes</taxon>
        <taxon>OSLEUM clade</taxon>
        <taxon>Lecanoromycetidae</taxon>
        <taxon>Lecanorales</taxon>
        <taxon>Lecanorineae</taxon>
        <taxon>Parmeliaceae</taxon>
        <taxon>Imshaugia</taxon>
    </lineage>
</organism>
<dbReference type="EMBL" id="CAJPDT010000138">
    <property type="protein sequence ID" value="CAF9940879.1"/>
    <property type="molecule type" value="Genomic_DNA"/>
</dbReference>
<proteinExistence type="predicted"/>